<comment type="catalytic activity">
    <reaction evidence="2">
        <text>2 GTP = 3',3'-c-di-GMP + 2 diphosphate</text>
        <dbReference type="Rhea" id="RHEA:24898"/>
        <dbReference type="ChEBI" id="CHEBI:33019"/>
        <dbReference type="ChEBI" id="CHEBI:37565"/>
        <dbReference type="ChEBI" id="CHEBI:58805"/>
        <dbReference type="EC" id="2.7.7.65"/>
    </reaction>
</comment>
<dbReference type="SUPFAM" id="SSF55073">
    <property type="entry name" value="Nucleotide cyclase"/>
    <property type="match status" value="1"/>
</dbReference>
<name>A0A6I3SWA0_9BURK</name>
<dbReference type="GO" id="GO:1902201">
    <property type="term" value="P:negative regulation of bacterial-type flagellum-dependent cell motility"/>
    <property type="evidence" value="ECO:0007669"/>
    <property type="project" value="TreeGrafter"/>
</dbReference>
<accession>A0A6I3SWA0</accession>
<dbReference type="InterPro" id="IPR000160">
    <property type="entry name" value="GGDEF_dom"/>
</dbReference>
<dbReference type="Pfam" id="PF00990">
    <property type="entry name" value="GGDEF"/>
    <property type="match status" value="1"/>
</dbReference>
<dbReference type="GO" id="GO:0005886">
    <property type="term" value="C:plasma membrane"/>
    <property type="evidence" value="ECO:0007669"/>
    <property type="project" value="TreeGrafter"/>
</dbReference>
<proteinExistence type="predicted"/>
<sequence length="44" mass="4761">VLTFSAGGATLAEGETAAELFAAADAQLYRAKHAGRNRVEWRQR</sequence>
<dbReference type="PANTHER" id="PTHR45138:SF9">
    <property type="entry name" value="DIGUANYLATE CYCLASE DGCM-RELATED"/>
    <property type="match status" value="1"/>
</dbReference>
<dbReference type="InterPro" id="IPR043128">
    <property type="entry name" value="Rev_trsase/Diguanyl_cyclase"/>
</dbReference>
<reference evidence="4 5" key="1">
    <citation type="submission" date="2019-11" db="EMBL/GenBank/DDBJ databases">
        <title>Type strains purchased from KCTC, JCM and DSMZ.</title>
        <authorList>
            <person name="Lu H."/>
        </authorList>
    </citation>
    <scope>NUCLEOTIDE SEQUENCE [LARGE SCALE GENOMIC DNA]</scope>
    <source>
        <strain evidence="4 5">KCTC 52429</strain>
    </source>
</reference>
<dbReference type="GO" id="GO:0052621">
    <property type="term" value="F:diguanylate cyclase activity"/>
    <property type="evidence" value="ECO:0007669"/>
    <property type="project" value="UniProtKB-EC"/>
</dbReference>
<comment type="caution">
    <text evidence="4">The sequence shown here is derived from an EMBL/GenBank/DDBJ whole genome shotgun (WGS) entry which is preliminary data.</text>
</comment>
<organism evidence="4 5">
    <name type="scientific">Pseudoduganella buxea</name>
    <dbReference type="NCBI Taxonomy" id="1949069"/>
    <lineage>
        <taxon>Bacteria</taxon>
        <taxon>Pseudomonadati</taxon>
        <taxon>Pseudomonadota</taxon>
        <taxon>Betaproteobacteria</taxon>
        <taxon>Burkholderiales</taxon>
        <taxon>Oxalobacteraceae</taxon>
        <taxon>Telluria group</taxon>
        <taxon>Pseudoduganella</taxon>
    </lineage>
</organism>
<evidence type="ECO:0000256" key="2">
    <source>
        <dbReference type="ARBA" id="ARBA00034247"/>
    </source>
</evidence>
<dbReference type="InterPro" id="IPR050469">
    <property type="entry name" value="Diguanylate_Cyclase"/>
</dbReference>
<gene>
    <name evidence="4" type="ORF">GM672_07310</name>
</gene>
<dbReference type="PANTHER" id="PTHR45138">
    <property type="entry name" value="REGULATORY COMPONENTS OF SENSORY TRANSDUCTION SYSTEM"/>
    <property type="match status" value="1"/>
</dbReference>
<dbReference type="PROSITE" id="PS50887">
    <property type="entry name" value="GGDEF"/>
    <property type="match status" value="1"/>
</dbReference>
<feature type="non-terminal residue" evidence="4">
    <location>
        <position position="1"/>
    </location>
</feature>
<evidence type="ECO:0000256" key="1">
    <source>
        <dbReference type="ARBA" id="ARBA00012528"/>
    </source>
</evidence>
<evidence type="ECO:0000259" key="3">
    <source>
        <dbReference type="PROSITE" id="PS50887"/>
    </source>
</evidence>
<dbReference type="EMBL" id="WNKZ01000013">
    <property type="protein sequence ID" value="MTV52542.1"/>
    <property type="molecule type" value="Genomic_DNA"/>
</dbReference>
<dbReference type="InterPro" id="IPR029787">
    <property type="entry name" value="Nucleotide_cyclase"/>
</dbReference>
<dbReference type="Proteomes" id="UP000430634">
    <property type="component" value="Unassembled WGS sequence"/>
</dbReference>
<dbReference type="AlphaFoldDB" id="A0A6I3SWA0"/>
<protein>
    <recommendedName>
        <fullName evidence="1">diguanylate cyclase</fullName>
        <ecNumber evidence="1">2.7.7.65</ecNumber>
    </recommendedName>
</protein>
<feature type="domain" description="GGDEF" evidence="3">
    <location>
        <begin position="1"/>
        <end position="44"/>
    </location>
</feature>
<dbReference type="Gene3D" id="3.30.70.270">
    <property type="match status" value="1"/>
</dbReference>
<dbReference type="GO" id="GO:0043709">
    <property type="term" value="P:cell adhesion involved in single-species biofilm formation"/>
    <property type="evidence" value="ECO:0007669"/>
    <property type="project" value="TreeGrafter"/>
</dbReference>
<evidence type="ECO:0000313" key="4">
    <source>
        <dbReference type="EMBL" id="MTV52542.1"/>
    </source>
</evidence>
<dbReference type="EC" id="2.7.7.65" evidence="1"/>
<evidence type="ECO:0000313" key="5">
    <source>
        <dbReference type="Proteomes" id="UP000430634"/>
    </source>
</evidence>